<keyword evidence="4 6" id="KW-0949">S-adenosyl-L-methionine</keyword>
<comment type="similarity">
    <text evidence="6">Belongs to the methyltransferase superfamily. tRNA (adenine-N(6)-)-methyltransferase family.</text>
</comment>
<dbReference type="PANTHER" id="PTHR47739">
    <property type="entry name" value="TRNA1(VAL) (ADENINE(37)-N6)-METHYLTRANSFERASE"/>
    <property type="match status" value="1"/>
</dbReference>
<dbReference type="InterPro" id="IPR050210">
    <property type="entry name" value="tRNA_Adenine-N(6)_MTase"/>
</dbReference>
<evidence type="ECO:0000256" key="2">
    <source>
        <dbReference type="ARBA" id="ARBA00022603"/>
    </source>
</evidence>
<dbReference type="EMBL" id="JBFRUW010000001">
    <property type="protein sequence ID" value="MFA0566826.1"/>
    <property type="molecule type" value="Genomic_DNA"/>
</dbReference>
<dbReference type="RefSeq" id="WP_137374535.1">
    <property type="nucleotide sequence ID" value="NZ_AP025490.1"/>
</dbReference>
<organism evidence="8 9">
    <name type="scientific">Vibrio gallaecicus</name>
    <dbReference type="NCBI Taxonomy" id="552386"/>
    <lineage>
        <taxon>Bacteria</taxon>
        <taxon>Pseudomonadati</taxon>
        <taxon>Pseudomonadota</taxon>
        <taxon>Gammaproteobacteria</taxon>
        <taxon>Vibrionales</taxon>
        <taxon>Vibrionaceae</taxon>
        <taxon>Vibrio</taxon>
    </lineage>
</organism>
<evidence type="ECO:0000256" key="3">
    <source>
        <dbReference type="ARBA" id="ARBA00022679"/>
    </source>
</evidence>
<dbReference type="EC" id="2.1.1.223" evidence="6"/>
<evidence type="ECO:0000256" key="1">
    <source>
        <dbReference type="ARBA" id="ARBA00022490"/>
    </source>
</evidence>
<keyword evidence="1 6" id="KW-0963">Cytoplasm</keyword>
<comment type="caution">
    <text evidence="8">The sequence shown here is derived from an EMBL/GenBank/DDBJ whole genome shotgun (WGS) entry which is preliminary data.</text>
</comment>
<dbReference type="Pfam" id="PF05175">
    <property type="entry name" value="MTS"/>
    <property type="match status" value="1"/>
</dbReference>
<keyword evidence="2 6" id="KW-0489">Methyltransferase</keyword>
<dbReference type="Proteomes" id="UP001570417">
    <property type="component" value="Unassembled WGS sequence"/>
</dbReference>
<evidence type="ECO:0000313" key="9">
    <source>
        <dbReference type="Proteomes" id="UP001570417"/>
    </source>
</evidence>
<dbReference type="HAMAP" id="MF_01872">
    <property type="entry name" value="tRNA_methyltr_YfiC"/>
    <property type="match status" value="1"/>
</dbReference>
<dbReference type="PROSITE" id="PS00092">
    <property type="entry name" value="N6_MTASE"/>
    <property type="match status" value="1"/>
</dbReference>
<sequence length="242" mass="26917">MKKIMIETKSFNFKQFSIFGGQSGMPVSTDGVLLGAWANFANKNRIIDIGSGTGLLSLMIAQRYVSASIDAVDIDRHAIEAATININNSPWKERITLHHGDVTALPFNEKFDGVICNPPYFNSGEQAKNSQRATARHTHTLAHNALIEHCFNITTEGASAYFILPTPEGEVFINLANASGWSVSRRLEVKTTEKKSPSRLLFELVKDPNKLVITEREQLTIHSNGGYSDPFIKLTKDFYLKM</sequence>
<dbReference type="PANTHER" id="PTHR47739:SF1">
    <property type="entry name" value="TRNA1(VAL) (ADENINE(37)-N6)-METHYLTRANSFERASE"/>
    <property type="match status" value="1"/>
</dbReference>
<dbReference type="InterPro" id="IPR022882">
    <property type="entry name" value="tRNA_adenine-N6_MeTrfase"/>
</dbReference>
<gene>
    <name evidence="8" type="ORF">AB4566_00905</name>
</gene>
<dbReference type="Gene3D" id="3.40.50.150">
    <property type="entry name" value="Vaccinia Virus protein VP39"/>
    <property type="match status" value="1"/>
</dbReference>
<name>A0ABV4N670_9VIBR</name>
<dbReference type="SUPFAM" id="SSF53335">
    <property type="entry name" value="S-adenosyl-L-methionine-dependent methyltransferases"/>
    <property type="match status" value="1"/>
</dbReference>
<feature type="domain" description="Methyltransferase small" evidence="7">
    <location>
        <begin position="42"/>
        <end position="128"/>
    </location>
</feature>
<comment type="subcellular location">
    <subcellularLocation>
        <location evidence="6">Cytoplasm</location>
    </subcellularLocation>
</comment>
<comment type="function">
    <text evidence="6">Specifically methylates the adenine in position 37 of tRNA(1)(Val) (anticodon cmo5UAC).</text>
</comment>
<evidence type="ECO:0000256" key="4">
    <source>
        <dbReference type="ARBA" id="ARBA00022691"/>
    </source>
</evidence>
<evidence type="ECO:0000256" key="6">
    <source>
        <dbReference type="HAMAP-Rule" id="MF_01872"/>
    </source>
</evidence>
<protein>
    <recommendedName>
        <fullName evidence="6">tRNA1(Val) (adenine(37)-N6)-methyltransferase</fullName>
        <ecNumber evidence="6">2.1.1.223</ecNumber>
    </recommendedName>
    <alternativeName>
        <fullName evidence="6">tRNA m6A37 methyltransferase</fullName>
    </alternativeName>
</protein>
<comment type="catalytic activity">
    <reaction evidence="6">
        <text>adenosine(37) in tRNA1(Val) + S-adenosyl-L-methionine = N(6)-methyladenosine(37) in tRNA1(Val) + S-adenosyl-L-homocysteine + H(+)</text>
        <dbReference type="Rhea" id="RHEA:43160"/>
        <dbReference type="Rhea" id="RHEA-COMP:10369"/>
        <dbReference type="Rhea" id="RHEA-COMP:10370"/>
        <dbReference type="ChEBI" id="CHEBI:15378"/>
        <dbReference type="ChEBI" id="CHEBI:57856"/>
        <dbReference type="ChEBI" id="CHEBI:59789"/>
        <dbReference type="ChEBI" id="CHEBI:74411"/>
        <dbReference type="ChEBI" id="CHEBI:74449"/>
        <dbReference type="EC" id="2.1.1.223"/>
    </reaction>
</comment>
<evidence type="ECO:0000256" key="5">
    <source>
        <dbReference type="ARBA" id="ARBA00022694"/>
    </source>
</evidence>
<keyword evidence="5 6" id="KW-0819">tRNA processing</keyword>
<proteinExistence type="inferred from homology"/>
<keyword evidence="9" id="KW-1185">Reference proteome</keyword>
<dbReference type="InterPro" id="IPR002052">
    <property type="entry name" value="DNA_methylase_N6_adenine_CS"/>
</dbReference>
<evidence type="ECO:0000313" key="8">
    <source>
        <dbReference type="EMBL" id="MFA0566826.1"/>
    </source>
</evidence>
<dbReference type="InterPro" id="IPR007848">
    <property type="entry name" value="Small_mtfrase_dom"/>
</dbReference>
<dbReference type="GO" id="GO:0032259">
    <property type="term" value="P:methylation"/>
    <property type="evidence" value="ECO:0007669"/>
    <property type="project" value="UniProtKB-KW"/>
</dbReference>
<evidence type="ECO:0000259" key="7">
    <source>
        <dbReference type="Pfam" id="PF05175"/>
    </source>
</evidence>
<reference evidence="8 9" key="1">
    <citation type="journal article" date="2024" name="ISME J.">
        <title>Tailless and filamentous prophages are predominant in marine Vibrio.</title>
        <authorList>
            <person name="Steensen K."/>
            <person name="Seneca J."/>
            <person name="Bartlau N."/>
            <person name="Yu X.A."/>
            <person name="Hussain F.A."/>
            <person name="Polz M.F."/>
        </authorList>
    </citation>
    <scope>NUCLEOTIDE SEQUENCE [LARGE SCALE GENOMIC DNA]</scope>
    <source>
        <strain evidence="8 9">10N.222.51.A1</strain>
    </source>
</reference>
<accession>A0ABV4N670</accession>
<dbReference type="GO" id="GO:0008168">
    <property type="term" value="F:methyltransferase activity"/>
    <property type="evidence" value="ECO:0007669"/>
    <property type="project" value="UniProtKB-KW"/>
</dbReference>
<keyword evidence="3 6" id="KW-0808">Transferase</keyword>
<dbReference type="InterPro" id="IPR029063">
    <property type="entry name" value="SAM-dependent_MTases_sf"/>
</dbReference>
<dbReference type="CDD" id="cd02440">
    <property type="entry name" value="AdoMet_MTases"/>
    <property type="match status" value="1"/>
</dbReference>